<sequence length="515" mass="59360">MSNGYVSSRRKSLIPRRNVTPSGSLRQTSGGNSSRSMLPMPSSARVEPIPAEYRTPKEYIDILEAYVDQDLILEKQQTTQLIQKINVVMAQMQELTNEKNQIIREKRKIQSLISDLKANYENLDKTLVIKNKSIDNEVRHNKRILEVKKKELDETSREKVREVERQIHEMMQATLQDEEEDRVRAQELRKLEVQNTELEEELRRLQADNKRKLSDVVSEVDAEIREKNKRKEQDLSEPRRVVLELRSDLERANDELSKKEELLKQLDSTIEQHRSDIDSMKNYKGTLDEQMLELETQKNELVSKLKAVSARVELFIETDYTTAQAEYSVIQEKLNSERLTRLKIEDEIMEHQGKLRVMVEPQAQVPNELTGCVTDYVEDRVCVFVESALMGVSCVILLVHAQRDYFGIIQGHLEKRRNTQRYENWQIEISEATASHVAQRELKVTSCNANTKKRLAASVICAAVDGGSISAQTRDLCASRKTMVIWGHTDVDETSAAAWQVLGTLQRARRDATQK</sequence>
<gene>
    <name evidence="3" type="ORF">KL933_004147</name>
</gene>
<accession>A0AAN6D397</accession>
<proteinExistence type="predicted"/>
<dbReference type="Proteomes" id="UP000738402">
    <property type="component" value="Unassembled WGS sequence"/>
</dbReference>
<feature type="compositionally biased region" description="Polar residues" evidence="2">
    <location>
        <begin position="19"/>
        <end position="36"/>
    </location>
</feature>
<organism evidence="3 4">
    <name type="scientific">Ogataea haglerorum</name>
    <dbReference type="NCBI Taxonomy" id="1937702"/>
    <lineage>
        <taxon>Eukaryota</taxon>
        <taxon>Fungi</taxon>
        <taxon>Dikarya</taxon>
        <taxon>Ascomycota</taxon>
        <taxon>Saccharomycotina</taxon>
        <taxon>Pichiomycetes</taxon>
        <taxon>Pichiales</taxon>
        <taxon>Pichiaceae</taxon>
        <taxon>Ogataea</taxon>
    </lineage>
</organism>
<keyword evidence="1" id="KW-0175">Coiled coil</keyword>
<protein>
    <submittedName>
        <fullName evidence="3">Uncharacterized protein</fullName>
    </submittedName>
</protein>
<feature type="coiled-coil region" evidence="1">
    <location>
        <begin position="242"/>
        <end position="311"/>
    </location>
</feature>
<evidence type="ECO:0000256" key="2">
    <source>
        <dbReference type="SAM" id="MobiDB-lite"/>
    </source>
</evidence>
<feature type="region of interest" description="Disordered" evidence="2">
    <location>
        <begin position="1"/>
        <end position="48"/>
    </location>
</feature>
<feature type="coiled-coil region" evidence="1">
    <location>
        <begin position="168"/>
        <end position="215"/>
    </location>
</feature>
<reference evidence="3" key="1">
    <citation type="journal article" date="2021" name="G3 (Bethesda)">
        <title>Genomic diversity, chromosomal rearrangements, and interspecies hybridization in the ogataea polymorpha species complex.</title>
        <authorList>
            <person name="Hanson S.J."/>
            <person name="Cinneide E.O."/>
            <person name="Salzberg L.I."/>
            <person name="Wolfe K.H."/>
            <person name="McGowan J."/>
            <person name="Fitzpatrick D.A."/>
            <person name="Matlin K."/>
        </authorList>
    </citation>
    <scope>NUCLEOTIDE SEQUENCE</scope>
    <source>
        <strain evidence="3">83-405-1</strain>
    </source>
</reference>
<dbReference type="EMBL" id="JAHLUH010000012">
    <property type="protein sequence ID" value="KAG7725581.1"/>
    <property type="molecule type" value="Genomic_DNA"/>
</dbReference>
<dbReference type="AlphaFoldDB" id="A0AAN6D397"/>
<comment type="caution">
    <text evidence="3">The sequence shown here is derived from an EMBL/GenBank/DDBJ whole genome shotgun (WGS) entry which is preliminary data.</text>
</comment>
<evidence type="ECO:0000313" key="4">
    <source>
        <dbReference type="Proteomes" id="UP000738402"/>
    </source>
</evidence>
<name>A0AAN6D397_9ASCO</name>
<evidence type="ECO:0000313" key="3">
    <source>
        <dbReference type="EMBL" id="KAG7725581.1"/>
    </source>
</evidence>
<evidence type="ECO:0000256" key="1">
    <source>
        <dbReference type="SAM" id="Coils"/>
    </source>
</evidence>
<feature type="coiled-coil region" evidence="1">
    <location>
        <begin position="85"/>
        <end position="126"/>
    </location>
</feature>